<protein>
    <submittedName>
        <fullName evidence="2">Cyclic nucleotide-binding protein</fullName>
    </submittedName>
</protein>
<dbReference type="SUPFAM" id="SSF51206">
    <property type="entry name" value="cAMP-binding domain-like"/>
    <property type="match status" value="1"/>
</dbReference>
<dbReference type="Gene3D" id="2.60.120.10">
    <property type="entry name" value="Jelly Rolls"/>
    <property type="match status" value="1"/>
</dbReference>
<evidence type="ECO:0000256" key="1">
    <source>
        <dbReference type="SAM" id="Phobius"/>
    </source>
</evidence>
<dbReference type="AlphaFoldDB" id="A0A0V0R5D7"/>
<evidence type="ECO:0000313" key="2">
    <source>
        <dbReference type="EMBL" id="KRX09713.1"/>
    </source>
</evidence>
<organism evidence="2 3">
    <name type="scientific">Pseudocohnilembus persalinus</name>
    <name type="common">Ciliate</name>
    <dbReference type="NCBI Taxonomy" id="266149"/>
    <lineage>
        <taxon>Eukaryota</taxon>
        <taxon>Sar</taxon>
        <taxon>Alveolata</taxon>
        <taxon>Ciliophora</taxon>
        <taxon>Intramacronucleata</taxon>
        <taxon>Oligohymenophorea</taxon>
        <taxon>Scuticociliatia</taxon>
        <taxon>Philasterida</taxon>
        <taxon>Pseudocohnilembidae</taxon>
        <taxon>Pseudocohnilembus</taxon>
    </lineage>
</organism>
<proteinExistence type="predicted"/>
<comment type="caution">
    <text evidence="2">The sequence shown here is derived from an EMBL/GenBank/DDBJ whole genome shotgun (WGS) entry which is preliminary data.</text>
</comment>
<dbReference type="EMBL" id="LDAU01000044">
    <property type="protein sequence ID" value="KRX09713.1"/>
    <property type="molecule type" value="Genomic_DNA"/>
</dbReference>
<feature type="transmembrane region" description="Helical" evidence="1">
    <location>
        <begin position="133"/>
        <end position="152"/>
    </location>
</feature>
<dbReference type="InParanoid" id="A0A0V0R5D7"/>
<dbReference type="Proteomes" id="UP000054937">
    <property type="component" value="Unassembled WGS sequence"/>
</dbReference>
<keyword evidence="1" id="KW-0812">Transmembrane</keyword>
<dbReference type="InterPro" id="IPR018490">
    <property type="entry name" value="cNMP-bd_dom_sf"/>
</dbReference>
<dbReference type="InterPro" id="IPR014710">
    <property type="entry name" value="RmlC-like_jellyroll"/>
</dbReference>
<sequence length="157" mass="18399">MPNYDQINSSILQQHYLQYIEKVEILRGQILTQSKKRGDNIYILERGKVIISQEFNFNVSKKSKKQQSIEKSDQDNSVGNITLSTIQNPDILGEEIICKTAVNKYKKNYEYDITCVSESAIFYKISKFVKKQYLFSLKYLSMFQFILFIGYVDLFSN</sequence>
<name>A0A0V0R5D7_PSEPJ</name>
<keyword evidence="1" id="KW-1133">Transmembrane helix</keyword>
<evidence type="ECO:0000313" key="3">
    <source>
        <dbReference type="Proteomes" id="UP000054937"/>
    </source>
</evidence>
<keyword evidence="1" id="KW-0472">Membrane</keyword>
<keyword evidence="3" id="KW-1185">Reference proteome</keyword>
<accession>A0A0V0R5D7</accession>
<gene>
    <name evidence="2" type="ORF">PPERSA_02585</name>
</gene>
<reference evidence="2 3" key="1">
    <citation type="journal article" date="2015" name="Sci. Rep.">
        <title>Genome of the facultative scuticociliatosis pathogen Pseudocohnilembus persalinus provides insight into its virulence through horizontal gene transfer.</title>
        <authorList>
            <person name="Xiong J."/>
            <person name="Wang G."/>
            <person name="Cheng J."/>
            <person name="Tian M."/>
            <person name="Pan X."/>
            <person name="Warren A."/>
            <person name="Jiang C."/>
            <person name="Yuan D."/>
            <person name="Miao W."/>
        </authorList>
    </citation>
    <scope>NUCLEOTIDE SEQUENCE [LARGE SCALE GENOMIC DNA]</scope>
    <source>
        <strain evidence="2">36N120E</strain>
    </source>
</reference>